<proteinExistence type="evidence at protein level"/>
<name>Q9TRN4_PIG</name>
<organism>
    <name type="scientific">Sus scrofa</name>
    <name type="common">Pig</name>
    <dbReference type="NCBI Taxonomy" id="9823"/>
    <lineage>
        <taxon>Eukaryota</taxon>
        <taxon>Metazoa</taxon>
        <taxon>Chordata</taxon>
        <taxon>Craniata</taxon>
        <taxon>Vertebrata</taxon>
        <taxon>Euteleostomi</taxon>
        <taxon>Mammalia</taxon>
        <taxon>Eutheria</taxon>
        <taxon>Laurasiatheria</taxon>
        <taxon>Artiodactyla</taxon>
        <taxon>Suina</taxon>
        <taxon>Suidae</taxon>
        <taxon>Sus</taxon>
    </lineage>
</organism>
<protein>
    <submittedName>
        <fullName>LOW MR zona pellucida binding protein</fullName>
    </submittedName>
</protein>
<keyword id="KW-0903">Direct protein sequencing</keyword>
<sequence length="15" mass="1768">AQIRGPDERGRVIWD</sequence>
<reference key="1">
    <citation type="journal article" date="1992" name="Mol. Reprod. Dev.">
        <title>Characterization of low Mr zona pellucida binding proteins from boar spermatozoa and seminal plasma.</title>
        <authorList>
            <person name="Parry R.V."/>
            <person name="Barker P.J."/>
            <person name="Jones R."/>
        </authorList>
    </citation>
    <scope>PROTEIN SEQUENCE</scope>
</reference>
<accession>Q9TRN4</accession>